<organism evidence="1 2">
    <name type="scientific">Dorea formicigenerans ATCC 27755</name>
    <dbReference type="NCBI Taxonomy" id="411461"/>
    <lineage>
        <taxon>Bacteria</taxon>
        <taxon>Bacillati</taxon>
        <taxon>Bacillota</taxon>
        <taxon>Clostridia</taxon>
        <taxon>Lachnospirales</taxon>
        <taxon>Lachnospiraceae</taxon>
        <taxon>Dorea</taxon>
    </lineage>
</organism>
<dbReference type="AlphaFoldDB" id="B0G5R3"/>
<sequence>MYYTLFHYILQGKTGMSRLFCLIIIFHITKKSPDSISGI</sequence>
<dbReference type="Proteomes" id="UP000005359">
    <property type="component" value="Unassembled WGS sequence"/>
</dbReference>
<proteinExistence type="predicted"/>
<name>B0G5R3_9FIRM</name>
<evidence type="ECO:0000313" key="1">
    <source>
        <dbReference type="EMBL" id="EDR47113.1"/>
    </source>
</evidence>
<accession>B0G5R3</accession>
<dbReference type="EMBL" id="AAXA02000013">
    <property type="protein sequence ID" value="EDR47113.1"/>
    <property type="molecule type" value="Genomic_DNA"/>
</dbReference>
<comment type="caution">
    <text evidence="1">The sequence shown here is derived from an EMBL/GenBank/DDBJ whole genome shotgun (WGS) entry which is preliminary data.</text>
</comment>
<reference evidence="1 2" key="2">
    <citation type="submission" date="2007-10" db="EMBL/GenBank/DDBJ databases">
        <authorList>
            <person name="Fulton L."/>
            <person name="Clifton S."/>
            <person name="Fulton B."/>
            <person name="Xu J."/>
            <person name="Minx P."/>
            <person name="Pepin K.H."/>
            <person name="Johnson M."/>
            <person name="Thiruvilangam P."/>
            <person name="Bhonagiri V."/>
            <person name="Nash W.E."/>
            <person name="Wang C."/>
            <person name="Mardis E.R."/>
            <person name="Wilson R.K."/>
        </authorList>
    </citation>
    <scope>NUCLEOTIDE SEQUENCE [LARGE SCALE GENOMIC DNA]</scope>
    <source>
        <strain evidence="1 2">ATCC 27755</strain>
    </source>
</reference>
<gene>
    <name evidence="1" type="ORF">DORFOR_01604</name>
</gene>
<dbReference type="STRING" id="411461.DORFOR_01604"/>
<dbReference type="PaxDb" id="411461-DORFOR_01604"/>
<evidence type="ECO:0000313" key="2">
    <source>
        <dbReference type="Proteomes" id="UP000005359"/>
    </source>
</evidence>
<protein>
    <submittedName>
        <fullName evidence="1">Uncharacterized protein</fullName>
    </submittedName>
</protein>
<reference evidence="1 2" key="1">
    <citation type="submission" date="2007-10" db="EMBL/GenBank/DDBJ databases">
        <title>Draft genome sequence of Dorea formicigenerans(ATCC 27755).</title>
        <authorList>
            <person name="Sudarsanam P."/>
            <person name="Ley R."/>
            <person name="Guruge J."/>
            <person name="Turnbaugh P.J."/>
            <person name="Mahowald M."/>
            <person name="Liep D."/>
            <person name="Gordon J."/>
        </authorList>
    </citation>
    <scope>NUCLEOTIDE SEQUENCE [LARGE SCALE GENOMIC DNA]</scope>
    <source>
        <strain evidence="1 2">ATCC 27755</strain>
    </source>
</reference>